<comment type="caution">
    <text evidence="1">The sequence shown here is derived from an EMBL/GenBank/DDBJ whole genome shotgun (WGS) entry which is preliminary data.</text>
</comment>
<proteinExistence type="predicted"/>
<sequence length="397" mass="45076">MSLDDKLNNNIFNDIITDKFEFNIGDKIDVNNVIIGDTDPKPIDQISVSPQNMIHHDVNSVYTQPIQLKNLPTISTLSSTSLEYLTSLTTSKSSSGTLSSSSSSTNTTSVQPQILSKVDITQCHFVYENCSTIINAKYQGDLAFLYKVGDDLNLNGGGEISCCLNGMSDEISIPFNQLSGFKILNEKKITIKFKLDFRRTYRHHLGGYPYLLDPTILHTDPSDGKFNSLRSLILIPYDSEDSSILEKIENDIEKLWFKQNGVRNELAKDNRQKLYLTCVFPTERRAIAVPMDSTYQKLLIILETRFNMTMDNLILRYRNKRGDIVVLKGDNCWETAKNEATGKNLTRLELHICMAEEFHLLKQDKNNLKTQVCLIENFYEVICAVYQATEHGGQEKI</sequence>
<dbReference type="Proteomes" id="UP000789860">
    <property type="component" value="Unassembled WGS sequence"/>
</dbReference>
<accession>A0ACA9K1C9</accession>
<evidence type="ECO:0000313" key="2">
    <source>
        <dbReference type="Proteomes" id="UP000789860"/>
    </source>
</evidence>
<keyword evidence="2" id="KW-1185">Reference proteome</keyword>
<evidence type="ECO:0000313" key="1">
    <source>
        <dbReference type="EMBL" id="CAG8446100.1"/>
    </source>
</evidence>
<gene>
    <name evidence="1" type="ORF">SCALOS_LOCUS933</name>
</gene>
<organism evidence="1 2">
    <name type="scientific">Scutellospora calospora</name>
    <dbReference type="NCBI Taxonomy" id="85575"/>
    <lineage>
        <taxon>Eukaryota</taxon>
        <taxon>Fungi</taxon>
        <taxon>Fungi incertae sedis</taxon>
        <taxon>Mucoromycota</taxon>
        <taxon>Glomeromycotina</taxon>
        <taxon>Glomeromycetes</taxon>
        <taxon>Diversisporales</taxon>
        <taxon>Gigasporaceae</taxon>
        <taxon>Scutellospora</taxon>
    </lineage>
</organism>
<reference evidence="1" key="1">
    <citation type="submission" date="2021-06" db="EMBL/GenBank/DDBJ databases">
        <authorList>
            <person name="Kallberg Y."/>
            <person name="Tangrot J."/>
            <person name="Rosling A."/>
        </authorList>
    </citation>
    <scope>NUCLEOTIDE SEQUENCE</scope>
    <source>
        <strain evidence="1">AU212A</strain>
    </source>
</reference>
<name>A0ACA9K1C9_9GLOM</name>
<dbReference type="EMBL" id="CAJVPM010000512">
    <property type="protein sequence ID" value="CAG8446100.1"/>
    <property type="molecule type" value="Genomic_DNA"/>
</dbReference>
<protein>
    <submittedName>
        <fullName evidence="1">5187_t:CDS:1</fullName>
    </submittedName>
</protein>